<dbReference type="Proteomes" id="UP000269721">
    <property type="component" value="Unassembled WGS sequence"/>
</dbReference>
<gene>
    <name evidence="1" type="ORF">BDK51DRAFT_29113</name>
</gene>
<sequence length="281" mass="30637">YVDGKVTETLNAEFGGIQVYLKNDIFSSVAPLRPGSKSSNKGCLEVFNASSSPGIGSGETLELLWNEDAMLMLRKTGIFYDRNYLVELNLKKFSNAPEPVIPSDVALKAYVDNEMNEKTNVRFVETLKVGSYVITVSPNFDGGTSKDYVDSEIQNIVKLKMSGTITVSYLLTISALFGGGLNASFAISKSSLSIDGAIEKIISSAGVEEPVLPSDQASKDYVDTQIRNTMDIKFVGLVLILFCTKNISTVSEIMSPTDSALKEYVDKTIKKKVIFGFYFSA</sequence>
<accession>A0A4P9VU02</accession>
<keyword evidence="2" id="KW-1185">Reference proteome</keyword>
<evidence type="ECO:0000313" key="2">
    <source>
        <dbReference type="Proteomes" id="UP000269721"/>
    </source>
</evidence>
<feature type="non-terminal residue" evidence="1">
    <location>
        <position position="1"/>
    </location>
</feature>
<dbReference type="EMBL" id="ML001765">
    <property type="protein sequence ID" value="RKO83024.1"/>
    <property type="molecule type" value="Genomic_DNA"/>
</dbReference>
<organism evidence="1 2">
    <name type="scientific">Blyttiomyces helicus</name>
    <dbReference type="NCBI Taxonomy" id="388810"/>
    <lineage>
        <taxon>Eukaryota</taxon>
        <taxon>Fungi</taxon>
        <taxon>Fungi incertae sedis</taxon>
        <taxon>Chytridiomycota</taxon>
        <taxon>Chytridiomycota incertae sedis</taxon>
        <taxon>Chytridiomycetes</taxon>
        <taxon>Chytridiomycetes incertae sedis</taxon>
        <taxon>Blyttiomyces</taxon>
    </lineage>
</organism>
<reference evidence="2" key="1">
    <citation type="journal article" date="2018" name="Nat. Microbiol.">
        <title>Leveraging single-cell genomics to expand the fungal tree of life.</title>
        <authorList>
            <person name="Ahrendt S.R."/>
            <person name="Quandt C.A."/>
            <person name="Ciobanu D."/>
            <person name="Clum A."/>
            <person name="Salamov A."/>
            <person name="Andreopoulos B."/>
            <person name="Cheng J.F."/>
            <person name="Woyke T."/>
            <person name="Pelin A."/>
            <person name="Henrissat B."/>
            <person name="Reynolds N.K."/>
            <person name="Benny G.L."/>
            <person name="Smith M.E."/>
            <person name="James T.Y."/>
            <person name="Grigoriev I.V."/>
        </authorList>
    </citation>
    <scope>NUCLEOTIDE SEQUENCE [LARGE SCALE GENOMIC DNA]</scope>
</reference>
<name>A0A4P9VU02_9FUNG</name>
<evidence type="ECO:0000313" key="1">
    <source>
        <dbReference type="EMBL" id="RKO83024.1"/>
    </source>
</evidence>
<protein>
    <submittedName>
        <fullName evidence="1">Uncharacterized protein</fullName>
    </submittedName>
</protein>
<proteinExistence type="predicted"/>
<dbReference type="AlphaFoldDB" id="A0A4P9VU02"/>